<keyword evidence="4" id="KW-0547">Nucleotide-binding</keyword>
<dbReference type="SUPFAM" id="SSF55816">
    <property type="entry name" value="5'-nucleotidase (syn. UDP-sugar hydrolase), C-terminal domain"/>
    <property type="match status" value="1"/>
</dbReference>
<dbReference type="PRINTS" id="PR01607">
    <property type="entry name" value="APYRASEFAMLY"/>
</dbReference>
<dbReference type="InterPro" id="IPR006179">
    <property type="entry name" value="5_nucleotidase/apyrase"/>
</dbReference>
<dbReference type="PANTHER" id="PTHR11575:SF24">
    <property type="entry name" value="5'-NUCLEOTIDASE"/>
    <property type="match status" value="1"/>
</dbReference>
<comment type="caution">
    <text evidence="6">The sequence shown here is derived from an EMBL/GenBank/DDBJ whole genome shotgun (WGS) entry which is preliminary data.</text>
</comment>
<protein>
    <recommendedName>
        <fullName evidence="3">5'-nucleotidase</fullName>
        <ecNumber evidence="3">3.1.3.5</ecNumber>
    </recommendedName>
</protein>
<comment type="catalytic activity">
    <reaction evidence="1">
        <text>a ribonucleoside 5'-phosphate + H2O = a ribonucleoside + phosphate</text>
        <dbReference type="Rhea" id="RHEA:12484"/>
        <dbReference type="ChEBI" id="CHEBI:15377"/>
        <dbReference type="ChEBI" id="CHEBI:18254"/>
        <dbReference type="ChEBI" id="CHEBI:43474"/>
        <dbReference type="ChEBI" id="CHEBI:58043"/>
        <dbReference type="EC" id="3.1.3.5"/>
    </reaction>
</comment>
<dbReference type="EC" id="3.1.3.5" evidence="3"/>
<keyword evidence="4" id="KW-0378">Hydrolase</keyword>
<accession>A0ABQ9FGH7</accession>
<dbReference type="InterPro" id="IPR036907">
    <property type="entry name" value="5'-Nucleotdase_C_sf"/>
</dbReference>
<organism evidence="6 7">
    <name type="scientific">Tegillarca granosa</name>
    <name type="common">Malaysian cockle</name>
    <name type="synonym">Anadara granosa</name>
    <dbReference type="NCBI Taxonomy" id="220873"/>
    <lineage>
        <taxon>Eukaryota</taxon>
        <taxon>Metazoa</taxon>
        <taxon>Spiralia</taxon>
        <taxon>Lophotrochozoa</taxon>
        <taxon>Mollusca</taxon>
        <taxon>Bivalvia</taxon>
        <taxon>Autobranchia</taxon>
        <taxon>Pteriomorphia</taxon>
        <taxon>Arcoida</taxon>
        <taxon>Arcoidea</taxon>
        <taxon>Arcidae</taxon>
        <taxon>Tegillarca</taxon>
    </lineage>
</organism>
<dbReference type="Gene3D" id="3.90.780.10">
    <property type="entry name" value="5'-Nucleotidase, C-terminal domain"/>
    <property type="match status" value="1"/>
</dbReference>
<evidence type="ECO:0000256" key="4">
    <source>
        <dbReference type="RuleBase" id="RU362119"/>
    </source>
</evidence>
<name>A0ABQ9FGH7_TEGGR</name>
<proteinExistence type="inferred from homology"/>
<dbReference type="Gene3D" id="3.60.21.10">
    <property type="match status" value="1"/>
</dbReference>
<evidence type="ECO:0000256" key="1">
    <source>
        <dbReference type="ARBA" id="ARBA00000815"/>
    </source>
</evidence>
<dbReference type="EMBL" id="JARBDR010000337">
    <property type="protein sequence ID" value="KAJ8315632.1"/>
    <property type="molecule type" value="Genomic_DNA"/>
</dbReference>
<sequence>MNQLGYDAMVSSFYYDTQVNDFMKQRLVITNASGEPRLNGKFNKSTILTVGGEKFGIIGYITEETAEISNPGNTLKFNNAIPAIQEEVRKLKAAGVNKIIGLGHYGYGEDQKLARSVTDLDLIVGGHTHTFLYTGTPPSNDVPEGEYPTVVKHEDGTQTLIVQDFWAGKYLGFLNVTFDDNGVVTSYNGDPILLDNSTDKDPGIEAEVVRLKRPLEQKMKQVIGKTAVYLEGASTVCRLRECNLGIDILLYFVGLAVKSFISYERFILSMSGNAITDSMVNFHAGKYDDETTWTEGAVALMNSGGIRAPIEVGNITVGGLLTLMPFGNKVDIITLKGKYLREALEHSVERYSPVNRPGAFLQMSGIHVVYNLCHPPGHRVVSALVRCKNCLIPRYYPLNDDKVYTIILADFIINGGDGFKVFKEHLIKHFPYNALDSDTSTSFVFHEAVMKLPSEHKFTPNFETQLYQYDNEKGLLKEFDNGSDTSAGAGLLGRLPDECRFRASIIGIPCPSAPGESLDYTYLYVTCGSSPYTRAFNESPIIAADYLWTMTIK</sequence>
<evidence type="ECO:0000256" key="2">
    <source>
        <dbReference type="ARBA" id="ARBA00006654"/>
    </source>
</evidence>
<evidence type="ECO:0000259" key="5">
    <source>
        <dbReference type="Pfam" id="PF02872"/>
    </source>
</evidence>
<dbReference type="InterPro" id="IPR008334">
    <property type="entry name" value="5'-Nucleotdase_C"/>
</dbReference>
<dbReference type="PANTHER" id="PTHR11575">
    <property type="entry name" value="5'-NUCLEOTIDASE-RELATED"/>
    <property type="match status" value="1"/>
</dbReference>
<evidence type="ECO:0000313" key="7">
    <source>
        <dbReference type="Proteomes" id="UP001217089"/>
    </source>
</evidence>
<evidence type="ECO:0000256" key="3">
    <source>
        <dbReference type="ARBA" id="ARBA00012643"/>
    </source>
</evidence>
<dbReference type="Pfam" id="PF02872">
    <property type="entry name" value="5_nucleotid_C"/>
    <property type="match status" value="1"/>
</dbReference>
<keyword evidence="7" id="KW-1185">Reference proteome</keyword>
<feature type="domain" description="5'-Nucleotidase C-terminal" evidence="5">
    <location>
        <begin position="270"/>
        <end position="424"/>
    </location>
</feature>
<dbReference type="Proteomes" id="UP001217089">
    <property type="component" value="Unassembled WGS sequence"/>
</dbReference>
<dbReference type="SUPFAM" id="SSF56300">
    <property type="entry name" value="Metallo-dependent phosphatases"/>
    <property type="match status" value="1"/>
</dbReference>
<gene>
    <name evidence="6" type="ORF">KUTeg_007782</name>
</gene>
<comment type="similarity">
    <text evidence="2 4">Belongs to the 5'-nucleotidase family.</text>
</comment>
<reference evidence="6 7" key="1">
    <citation type="submission" date="2022-12" db="EMBL/GenBank/DDBJ databases">
        <title>Chromosome-level genome of Tegillarca granosa.</title>
        <authorList>
            <person name="Kim J."/>
        </authorList>
    </citation>
    <scope>NUCLEOTIDE SEQUENCE [LARGE SCALE GENOMIC DNA]</scope>
    <source>
        <strain evidence="6">Teg-2019</strain>
        <tissue evidence="6">Adductor muscle</tissue>
    </source>
</reference>
<dbReference type="InterPro" id="IPR029052">
    <property type="entry name" value="Metallo-depent_PP-like"/>
</dbReference>
<evidence type="ECO:0000313" key="6">
    <source>
        <dbReference type="EMBL" id="KAJ8315632.1"/>
    </source>
</evidence>